<keyword evidence="1" id="KW-0863">Zinc-finger</keyword>
<sequence length="205" mass="23464">LGHHMTSRHSGELLHKCTIGECTEAFTEASILKNHLRVFHKVMPHHCSTCGEMFDKRMELNRHKEHCKMTSLAVEKWLTESPLMVEHVDEPTDGNTVNDNMESIADDLFEEEIEKEKESRPKSEKRVENIALSTSHQCLVCSKIFKSQVWTTILQVCTTKKGLTRSENFLVIYARSLLVHWVVWRSICAFIPANALTSVLSMNAL</sequence>
<accession>A0AAV5T845</accession>
<keyword evidence="1" id="KW-0862">Zinc</keyword>
<feature type="non-terminal residue" evidence="3">
    <location>
        <position position="205"/>
    </location>
</feature>
<evidence type="ECO:0000259" key="2">
    <source>
        <dbReference type="PROSITE" id="PS50157"/>
    </source>
</evidence>
<dbReference type="AlphaFoldDB" id="A0AAV5T845"/>
<dbReference type="SUPFAM" id="SSF57667">
    <property type="entry name" value="beta-beta-alpha zinc fingers"/>
    <property type="match status" value="1"/>
</dbReference>
<gene>
    <name evidence="3" type="ORF">PENTCL1PPCAC_12483</name>
</gene>
<dbReference type="Proteomes" id="UP001432027">
    <property type="component" value="Unassembled WGS sequence"/>
</dbReference>
<dbReference type="PROSITE" id="PS50157">
    <property type="entry name" value="ZINC_FINGER_C2H2_2"/>
    <property type="match status" value="1"/>
</dbReference>
<comment type="caution">
    <text evidence="3">The sequence shown here is derived from an EMBL/GenBank/DDBJ whole genome shotgun (WGS) entry which is preliminary data.</text>
</comment>
<keyword evidence="4" id="KW-1185">Reference proteome</keyword>
<dbReference type="Gene3D" id="3.30.160.60">
    <property type="entry name" value="Classic Zinc Finger"/>
    <property type="match status" value="1"/>
</dbReference>
<dbReference type="PROSITE" id="PS00028">
    <property type="entry name" value="ZINC_FINGER_C2H2_1"/>
    <property type="match status" value="1"/>
</dbReference>
<evidence type="ECO:0000313" key="3">
    <source>
        <dbReference type="EMBL" id="GMS90308.1"/>
    </source>
</evidence>
<name>A0AAV5T845_9BILA</name>
<proteinExistence type="predicted"/>
<dbReference type="EMBL" id="BTSX01000003">
    <property type="protein sequence ID" value="GMS90308.1"/>
    <property type="molecule type" value="Genomic_DNA"/>
</dbReference>
<organism evidence="3 4">
    <name type="scientific">Pristionchus entomophagus</name>
    <dbReference type="NCBI Taxonomy" id="358040"/>
    <lineage>
        <taxon>Eukaryota</taxon>
        <taxon>Metazoa</taxon>
        <taxon>Ecdysozoa</taxon>
        <taxon>Nematoda</taxon>
        <taxon>Chromadorea</taxon>
        <taxon>Rhabditida</taxon>
        <taxon>Rhabditina</taxon>
        <taxon>Diplogasteromorpha</taxon>
        <taxon>Diplogasteroidea</taxon>
        <taxon>Neodiplogasteridae</taxon>
        <taxon>Pristionchus</taxon>
    </lineage>
</organism>
<keyword evidence="1" id="KW-0479">Metal-binding</keyword>
<reference evidence="3" key="1">
    <citation type="submission" date="2023-10" db="EMBL/GenBank/DDBJ databases">
        <title>Genome assembly of Pristionchus species.</title>
        <authorList>
            <person name="Yoshida K."/>
            <person name="Sommer R.J."/>
        </authorList>
    </citation>
    <scope>NUCLEOTIDE SEQUENCE</scope>
    <source>
        <strain evidence="3">RS0144</strain>
    </source>
</reference>
<evidence type="ECO:0000313" key="4">
    <source>
        <dbReference type="Proteomes" id="UP001432027"/>
    </source>
</evidence>
<dbReference type="InterPro" id="IPR036236">
    <property type="entry name" value="Znf_C2H2_sf"/>
</dbReference>
<evidence type="ECO:0000256" key="1">
    <source>
        <dbReference type="PROSITE-ProRule" id="PRU00042"/>
    </source>
</evidence>
<protein>
    <recommendedName>
        <fullName evidence="2">C2H2-type domain-containing protein</fullName>
    </recommendedName>
</protein>
<dbReference type="InterPro" id="IPR013087">
    <property type="entry name" value="Znf_C2H2_type"/>
</dbReference>
<dbReference type="SMART" id="SM00355">
    <property type="entry name" value="ZnF_C2H2"/>
    <property type="match status" value="2"/>
</dbReference>
<dbReference type="GO" id="GO:0008270">
    <property type="term" value="F:zinc ion binding"/>
    <property type="evidence" value="ECO:0007669"/>
    <property type="project" value="UniProtKB-KW"/>
</dbReference>
<feature type="domain" description="C2H2-type" evidence="2">
    <location>
        <begin position="15"/>
        <end position="40"/>
    </location>
</feature>
<feature type="non-terminal residue" evidence="3">
    <location>
        <position position="1"/>
    </location>
</feature>